<accession>A0AAW0VTR0</accession>
<dbReference type="SUPFAM" id="SSF48403">
    <property type="entry name" value="Ankyrin repeat"/>
    <property type="match status" value="1"/>
</dbReference>
<evidence type="ECO:0000313" key="2">
    <source>
        <dbReference type="EMBL" id="KAK8719872.1"/>
    </source>
</evidence>
<evidence type="ECO:0000256" key="1">
    <source>
        <dbReference type="SAM" id="SignalP"/>
    </source>
</evidence>
<dbReference type="Pfam" id="PF13637">
    <property type="entry name" value="Ank_4"/>
    <property type="match status" value="1"/>
</dbReference>
<dbReference type="Gene3D" id="1.25.40.20">
    <property type="entry name" value="Ankyrin repeat-containing domain"/>
    <property type="match status" value="1"/>
</dbReference>
<protein>
    <submittedName>
        <fullName evidence="2">Uncharacterized protein</fullName>
    </submittedName>
</protein>
<feature type="chain" id="PRO_5043833381" evidence="1">
    <location>
        <begin position="22"/>
        <end position="162"/>
    </location>
</feature>
<gene>
    <name evidence="2" type="ORF">OTU49_013711</name>
</gene>
<reference evidence="2 3" key="1">
    <citation type="journal article" date="2024" name="BMC Genomics">
        <title>Genome assembly of redclaw crayfish (Cherax quadricarinatus) provides insights into its immune adaptation and hypoxia tolerance.</title>
        <authorList>
            <person name="Liu Z."/>
            <person name="Zheng J."/>
            <person name="Li H."/>
            <person name="Fang K."/>
            <person name="Wang S."/>
            <person name="He J."/>
            <person name="Zhou D."/>
            <person name="Weng S."/>
            <person name="Chi M."/>
            <person name="Gu Z."/>
            <person name="He J."/>
            <person name="Li F."/>
            <person name="Wang M."/>
        </authorList>
    </citation>
    <scope>NUCLEOTIDE SEQUENCE [LARGE SCALE GENOMIC DNA]</scope>
    <source>
        <strain evidence="2">ZL_2023a</strain>
    </source>
</reference>
<dbReference type="InterPro" id="IPR002110">
    <property type="entry name" value="Ankyrin_rpt"/>
</dbReference>
<organism evidence="2 3">
    <name type="scientific">Cherax quadricarinatus</name>
    <name type="common">Australian red claw crayfish</name>
    <dbReference type="NCBI Taxonomy" id="27406"/>
    <lineage>
        <taxon>Eukaryota</taxon>
        <taxon>Metazoa</taxon>
        <taxon>Ecdysozoa</taxon>
        <taxon>Arthropoda</taxon>
        <taxon>Crustacea</taxon>
        <taxon>Multicrustacea</taxon>
        <taxon>Malacostraca</taxon>
        <taxon>Eumalacostraca</taxon>
        <taxon>Eucarida</taxon>
        <taxon>Decapoda</taxon>
        <taxon>Pleocyemata</taxon>
        <taxon>Astacidea</taxon>
        <taxon>Parastacoidea</taxon>
        <taxon>Parastacidae</taxon>
        <taxon>Cherax</taxon>
    </lineage>
</organism>
<keyword evidence="3" id="KW-1185">Reference proteome</keyword>
<keyword evidence="1" id="KW-0732">Signal</keyword>
<feature type="signal peptide" evidence="1">
    <location>
        <begin position="1"/>
        <end position="21"/>
    </location>
</feature>
<proteinExistence type="predicted"/>
<feature type="non-terminal residue" evidence="2">
    <location>
        <position position="162"/>
    </location>
</feature>
<comment type="caution">
    <text evidence="2">The sequence shown here is derived from an EMBL/GenBank/DDBJ whole genome shotgun (WGS) entry which is preliminary data.</text>
</comment>
<sequence>EAASHGNSGCLVLLLSLGASAIKQDRYKHTPAHFAAMFGHNTTYQQLEVFMRKHQPVSKAGTTPTDIVFNFKEYLHRYLKTDIDSGETFVFNQPSEAIKKLLNLTNIRDLTRQLDDIRVDFCKGEAKQVKDGVIKEVQNILDEVSSIDKLYEGELITVGSSS</sequence>
<dbReference type="AlphaFoldDB" id="A0AAW0VTR0"/>
<evidence type="ECO:0000313" key="3">
    <source>
        <dbReference type="Proteomes" id="UP001445076"/>
    </source>
</evidence>
<name>A0AAW0VTR0_CHEQU</name>
<feature type="non-terminal residue" evidence="2">
    <location>
        <position position="1"/>
    </location>
</feature>
<dbReference type="Proteomes" id="UP001445076">
    <property type="component" value="Unassembled WGS sequence"/>
</dbReference>
<dbReference type="EMBL" id="JARKIK010001174">
    <property type="protein sequence ID" value="KAK8719872.1"/>
    <property type="molecule type" value="Genomic_DNA"/>
</dbReference>
<dbReference type="InterPro" id="IPR036770">
    <property type="entry name" value="Ankyrin_rpt-contain_sf"/>
</dbReference>